<organism evidence="1 2">
    <name type="scientific">Candidatus Accumulibacter phosphatis</name>
    <dbReference type="NCBI Taxonomy" id="327160"/>
    <lineage>
        <taxon>Bacteria</taxon>
        <taxon>Pseudomonadati</taxon>
        <taxon>Pseudomonadota</taxon>
        <taxon>Betaproteobacteria</taxon>
        <taxon>Candidatus Accumulibacter</taxon>
    </lineage>
</organism>
<accession>A0A080LZ39</accession>
<proteinExistence type="predicted"/>
<name>A0A080LZ39_9PROT</name>
<evidence type="ECO:0000313" key="1">
    <source>
        <dbReference type="EMBL" id="KFB74041.1"/>
    </source>
</evidence>
<gene>
    <name evidence="1" type="ORF">AW09_000672</name>
</gene>
<protein>
    <submittedName>
        <fullName evidence="1">Baseplate wedge subunit</fullName>
    </submittedName>
</protein>
<dbReference type="AlphaFoldDB" id="A0A080LZ39"/>
<sequence length="1195" mass="128739">MSDRNDLTRWNRAGLTRFEYVDGNAVEYLETLRQQLVRYFADPDSGLCDWINPPQQVPPREIEVDDETLVERQQRLALRNKRLLETYHQERRDWAWEISRSFARCCHMLTAHADAYANEGFLGTATQWEHVRRLVGMLDYHPAPPASASTWLAFDAKPGKAGVLPRGFQVKNSPPAGAAKVIFETLEDVTIDATLNALRPAGWDHSGTPLGGTAASAGEAVTLEIAEVMLGPAITLQGIGAVHAAALDTLRPEQGFRILDFLNFDPATSTLGIAPTLLWEWKAKAHFLSQFASPGDWSAMLEATLAEITALSSLELATHSGNTVDQAAALQQELRMVEVCLDHPHFVALRLRQLIGGQASVAASGSTRWIMPTKPAVEAGEVAMLIDDAHQRANAVTIDRVETIDGQPPTLALELADSPLHNAWHGWASGDTRLHYAPRWQRKCWLNGANVIRTAAAHGLAAEAYVGWRRAGQWRYAKIIESDTRNLRLQTTSPLPLPGDRLYNLSPISGGKAGANLEVVVLLDGDNPAGAVPAPAEAVAMDTTGTGDIFKIKELPEVSIPTSTPFPLPGALPGIGSFLFPSPFLPIDLVKAAIELMLSLGLMMIPSSGEFVIKGFPPTDLAAAIGLDDATDKLYALLDGMEADGVKIVEWQLPTEAARKEALRELLVTAAQGDTPLFQQIREELELQGPMLAIPEGAVELARVVASDPRYMFDGAADRIRQGDWVVAEFSNGPCALEIDAIEAFVAADKAESFALEFIGAPHDSGELLRVQADFRGALVAENAHFNAAPIDPDNFILELLPEALTIGRSLLVTGCGEPYVVTVTDIVDGVISFEPKLEPCIAGNMLLLGNVAPAGHGESQPQKIFGSGDAAQSGQAFTIEVSGLSFTPDATQAAGVAADIEVEVAGRVWQQVSTLRDSVSDDTHYEVRMTEDGYLRIIFGDGVNGRRLPSGSNNLRLRYRVGNGSAGNLAAGSLNKAIKPSPLVDTVSQPMPAAGCGDMESLASLRNNAPPTLLALERAVSLGDFAHLATARSDIWQARAYREVDQGGRMERITVIVVPAGGVLTPDLRDTLESHLGRHSLPGVTVSVESYTSRPVDMHITLRVDSSDWLPRQVAAAVEAELKRAFALQQRGLGQPLYLSEIYKAVEGIEGVENSICVLDANARVVRPANRNQVVCLDLAAGSTLVVGSKEYRP</sequence>
<dbReference type="EMBL" id="JDVG02000116">
    <property type="protein sequence ID" value="KFB74041.1"/>
    <property type="molecule type" value="Genomic_DNA"/>
</dbReference>
<reference evidence="1 2" key="1">
    <citation type="submission" date="2014-02" db="EMBL/GenBank/DDBJ databases">
        <title>Expanding our view of genomic diversity in Candidatus Accumulibacter clades.</title>
        <authorList>
            <person name="Skennerton C.T."/>
            <person name="Barr J.J."/>
            <person name="Slater F.R."/>
            <person name="Bond P.L."/>
            <person name="Tyson G.W."/>
        </authorList>
    </citation>
    <scope>NUCLEOTIDE SEQUENCE [LARGE SCALE GENOMIC DNA]</scope>
    <source>
        <strain evidence="2">BA-91</strain>
    </source>
</reference>
<evidence type="ECO:0000313" key="2">
    <source>
        <dbReference type="Proteomes" id="UP000020077"/>
    </source>
</evidence>
<comment type="caution">
    <text evidence="1">The sequence shown here is derived from an EMBL/GenBank/DDBJ whole genome shotgun (WGS) entry which is preliminary data.</text>
</comment>
<dbReference type="Proteomes" id="UP000020077">
    <property type="component" value="Unassembled WGS sequence"/>
</dbReference>